<dbReference type="GeneID" id="13454078"/>
<protein>
    <submittedName>
        <fullName evidence="2">Uncharacterized protein</fullName>
    </submittedName>
</protein>
<dbReference type="RefSeq" id="XP_003875441.1">
    <property type="nucleotide sequence ID" value="XM_003875392.1"/>
</dbReference>
<feature type="region of interest" description="Disordered" evidence="1">
    <location>
        <begin position="79"/>
        <end position="105"/>
    </location>
</feature>
<feature type="region of interest" description="Disordered" evidence="1">
    <location>
        <begin position="1"/>
        <end position="31"/>
    </location>
</feature>
<sequence length="171" mass="20062">MSTSKEAADQSRKFGFKETREQYQQRKRQEKQLKWTEKLSKEDLGKLQMELESLKRARFLAPQQNERKRLVHRMIRDLEAAENKEPEEETPVVATTPSAVDSDSDEDIFFTKGTLTNDEHKRLFIPRSIRRKPEEKKCEKTAQQLAEEAERELLAAVHNDDDLDSFLNSLK</sequence>
<dbReference type="OrthoDB" id="267356at2759"/>
<gene>
    <name evidence="2" type="ORF">LMXM_21_1730</name>
</gene>
<name>E9AVG9_LEIMU</name>
<evidence type="ECO:0000313" key="2">
    <source>
        <dbReference type="EMBL" id="CBZ26951.1"/>
    </source>
</evidence>
<keyword evidence="3" id="KW-1185">Reference proteome</keyword>
<reference evidence="2 3" key="1">
    <citation type="journal article" date="2011" name="Genome Res.">
        <title>Chromosome and gene copy number variation allow major structural change between species and strains of Leishmania.</title>
        <authorList>
            <person name="Rogers M.B."/>
            <person name="Hilley J.D."/>
            <person name="Dickens N.J."/>
            <person name="Wilkes J."/>
            <person name="Bates P.A."/>
            <person name="Depledge D.P."/>
            <person name="Harris D."/>
            <person name="Her Y."/>
            <person name="Herzyk P."/>
            <person name="Imamura H."/>
            <person name="Otto T.D."/>
            <person name="Sanders M."/>
            <person name="Seeger K."/>
            <person name="Dujardin J.C."/>
            <person name="Berriman M."/>
            <person name="Smith D.F."/>
            <person name="Hertz-Fowler C."/>
            <person name="Mottram J.C."/>
        </authorList>
    </citation>
    <scope>NUCLEOTIDE SEQUENCE [LARGE SCALE GENOMIC DNA]</scope>
    <source>
        <strain evidence="2 3">MHOM/GT/2001/U1103</strain>
    </source>
</reference>
<dbReference type="VEuPathDB" id="TriTrypDB:LmxM.21.1730"/>
<proteinExistence type="predicted"/>
<dbReference type="Proteomes" id="UP000007259">
    <property type="component" value="Chromosome 21"/>
</dbReference>
<evidence type="ECO:0000313" key="3">
    <source>
        <dbReference type="Proteomes" id="UP000007259"/>
    </source>
</evidence>
<evidence type="ECO:0000256" key="1">
    <source>
        <dbReference type="SAM" id="MobiDB-lite"/>
    </source>
</evidence>
<accession>E9AVG9</accession>
<dbReference type="KEGG" id="lmi:LMXM_21_1730"/>
<organism evidence="2 3">
    <name type="scientific">Leishmania mexicana (strain MHOM/GT/2001/U1103)</name>
    <dbReference type="NCBI Taxonomy" id="929439"/>
    <lineage>
        <taxon>Eukaryota</taxon>
        <taxon>Discoba</taxon>
        <taxon>Euglenozoa</taxon>
        <taxon>Kinetoplastea</taxon>
        <taxon>Metakinetoplastina</taxon>
        <taxon>Trypanosomatida</taxon>
        <taxon>Trypanosomatidae</taxon>
        <taxon>Leishmaniinae</taxon>
        <taxon>Leishmania</taxon>
    </lineage>
</organism>
<feature type="compositionally biased region" description="Basic and acidic residues" evidence="1">
    <location>
        <begin position="1"/>
        <end position="24"/>
    </location>
</feature>
<dbReference type="AlphaFoldDB" id="E9AVG9"/>
<dbReference type="EMBL" id="FR799574">
    <property type="protein sequence ID" value="CBZ26951.1"/>
    <property type="molecule type" value="Genomic_DNA"/>
</dbReference>
<dbReference type="PhylomeDB" id="E9AVG9"/>
<dbReference type="OMA" id="FLAPQQN"/>